<dbReference type="InterPro" id="IPR011024">
    <property type="entry name" value="G_crystallin-like"/>
</dbReference>
<keyword evidence="2" id="KW-0677">Repeat</keyword>
<evidence type="ECO:0000313" key="6">
    <source>
        <dbReference type="EMBL" id="BDT61255.1"/>
    </source>
</evidence>
<feature type="domain" description="Beta/gamma crystallin 'Greek key'" evidence="5">
    <location>
        <begin position="174"/>
        <end position="213"/>
    </location>
</feature>
<proteinExistence type="inferred from homology"/>
<keyword evidence="7" id="KW-1185">Reference proteome</keyword>
<keyword evidence="4" id="KW-0732">Signal</keyword>
<evidence type="ECO:0000259" key="5">
    <source>
        <dbReference type="PROSITE" id="PS50915"/>
    </source>
</evidence>
<dbReference type="SUPFAM" id="SSF49695">
    <property type="entry name" value="gamma-Crystallin-like"/>
    <property type="match status" value="2"/>
</dbReference>
<feature type="signal peptide" evidence="4">
    <location>
        <begin position="1"/>
        <end position="19"/>
    </location>
</feature>
<evidence type="ECO:0000256" key="1">
    <source>
        <dbReference type="ARBA" id="ARBA00009646"/>
    </source>
</evidence>
<organism evidence="6 7">
    <name type="scientific">Massilia varians</name>
    <dbReference type="NCBI Taxonomy" id="457921"/>
    <lineage>
        <taxon>Bacteria</taxon>
        <taxon>Pseudomonadati</taxon>
        <taxon>Pseudomonadota</taxon>
        <taxon>Betaproteobacteria</taxon>
        <taxon>Burkholderiales</taxon>
        <taxon>Oxalobacteraceae</taxon>
        <taxon>Telluria group</taxon>
        <taxon>Massilia</taxon>
    </lineage>
</organism>
<dbReference type="InterPro" id="IPR050252">
    <property type="entry name" value="Beta/Gamma-Crystallin"/>
</dbReference>
<dbReference type="PANTHER" id="PTHR11818:SF42">
    <property type="entry name" value="VOLTAGE-GATED HYDROGEN CHANNEL 1"/>
    <property type="match status" value="1"/>
</dbReference>
<feature type="region of interest" description="Disordered" evidence="3">
    <location>
        <begin position="107"/>
        <end position="128"/>
    </location>
</feature>
<sequence>MKPLLAALALLASMTHAAAGEISLFTDADFRGRPLTLNGPVTNLDAIGFNDRASSAVVRSGTWEICEHKDFGGRCIVLEPGEYRMFEGFNDVASSVRELERGRGRDGYRDRDRRYDEGGWGRRDPRNDERRGAPVELFAARQFGGEGIMLGSDVHTLRSRNFNDRAGSMIIREGDWQLCEHDDYRGRCVVYGPGRYPSLRGLDGMVSSLRRVR</sequence>
<dbReference type="InterPro" id="IPR001064">
    <property type="entry name" value="Beta/gamma_crystallin"/>
</dbReference>
<gene>
    <name evidence="6" type="ORF">MasN3_47490</name>
</gene>
<dbReference type="RefSeq" id="WP_281910826.1">
    <property type="nucleotide sequence ID" value="NZ_AP026966.1"/>
</dbReference>
<evidence type="ECO:0000256" key="3">
    <source>
        <dbReference type="SAM" id="MobiDB-lite"/>
    </source>
</evidence>
<evidence type="ECO:0000256" key="2">
    <source>
        <dbReference type="ARBA" id="ARBA00022737"/>
    </source>
</evidence>
<dbReference type="SMART" id="SM00247">
    <property type="entry name" value="XTALbg"/>
    <property type="match status" value="2"/>
</dbReference>
<dbReference type="PANTHER" id="PTHR11818">
    <property type="entry name" value="BETA/GAMMA CRYSTALLIN"/>
    <property type="match status" value="1"/>
</dbReference>
<accession>A0ABN6TG92</accession>
<dbReference type="Pfam" id="PF00030">
    <property type="entry name" value="Crystall"/>
    <property type="match status" value="2"/>
</dbReference>
<reference evidence="6" key="1">
    <citation type="submission" date="2022-11" db="EMBL/GenBank/DDBJ databases">
        <title>Isolation and characterization of PLA-degrading bacterium Massilia sp. from Antarctic soil.</title>
        <authorList>
            <person name="Sato K."/>
            <person name="Gomez-Fuentes C."/>
            <person name="Ahmad S.A."/>
            <person name="Zulkharnain A."/>
        </authorList>
    </citation>
    <scope>NUCLEOTIDE SEQUENCE</scope>
    <source>
        <strain evidence="6">N-3</strain>
    </source>
</reference>
<dbReference type="EMBL" id="AP026966">
    <property type="protein sequence ID" value="BDT61255.1"/>
    <property type="molecule type" value="Genomic_DNA"/>
</dbReference>
<evidence type="ECO:0000313" key="7">
    <source>
        <dbReference type="Proteomes" id="UP001163336"/>
    </source>
</evidence>
<dbReference type="Proteomes" id="UP001163336">
    <property type="component" value="Chromosome"/>
</dbReference>
<dbReference type="PROSITE" id="PS50915">
    <property type="entry name" value="CRYSTALLIN_BETA_GAMMA"/>
    <property type="match status" value="2"/>
</dbReference>
<protein>
    <recommendedName>
        <fullName evidence="5">Beta/gamma crystallin 'Greek key' domain-containing protein</fullName>
    </recommendedName>
</protein>
<dbReference type="Gene3D" id="2.60.20.10">
    <property type="entry name" value="Crystallins"/>
    <property type="match status" value="2"/>
</dbReference>
<feature type="domain" description="Beta/gamma crystallin 'Greek key'" evidence="5">
    <location>
        <begin position="61"/>
        <end position="100"/>
    </location>
</feature>
<evidence type="ECO:0000256" key="4">
    <source>
        <dbReference type="SAM" id="SignalP"/>
    </source>
</evidence>
<comment type="similarity">
    <text evidence="1">Belongs to the beta/gamma-crystallin family.</text>
</comment>
<feature type="chain" id="PRO_5046963243" description="Beta/gamma crystallin 'Greek key' domain-containing protein" evidence="4">
    <location>
        <begin position="20"/>
        <end position="213"/>
    </location>
</feature>
<name>A0ABN6TG92_9BURK</name>